<feature type="domain" description="Glycosyltransferase 2-like" evidence="6">
    <location>
        <begin position="7"/>
        <end position="114"/>
    </location>
</feature>
<evidence type="ECO:0000259" key="6">
    <source>
        <dbReference type="Pfam" id="PF00535"/>
    </source>
</evidence>
<dbReference type="CDD" id="cd02522">
    <property type="entry name" value="GT_2_like_a"/>
    <property type="match status" value="1"/>
</dbReference>
<evidence type="ECO:0000256" key="4">
    <source>
        <dbReference type="ARBA" id="ARBA00022679"/>
    </source>
</evidence>
<evidence type="ECO:0000313" key="8">
    <source>
        <dbReference type="Proteomes" id="UP000198771"/>
    </source>
</evidence>
<dbReference type="InterPro" id="IPR001173">
    <property type="entry name" value="Glyco_trans_2-like"/>
</dbReference>
<organism evidence="7 8">
    <name type="scientific">Desulfonatronum thiosulfatophilum</name>
    <dbReference type="NCBI Taxonomy" id="617002"/>
    <lineage>
        <taxon>Bacteria</taxon>
        <taxon>Pseudomonadati</taxon>
        <taxon>Thermodesulfobacteriota</taxon>
        <taxon>Desulfovibrionia</taxon>
        <taxon>Desulfovibrionales</taxon>
        <taxon>Desulfonatronaceae</taxon>
        <taxon>Desulfonatronum</taxon>
    </lineage>
</organism>
<dbReference type="RefSeq" id="WP_092118888.1">
    <property type="nucleotide sequence ID" value="NZ_FMXO01000006.1"/>
</dbReference>
<accession>A0A1G6C247</accession>
<keyword evidence="3" id="KW-0328">Glycosyltransferase</keyword>
<dbReference type="InterPro" id="IPR029044">
    <property type="entry name" value="Nucleotide-diphossugar_trans"/>
</dbReference>
<dbReference type="Gene3D" id="3.90.550.10">
    <property type="entry name" value="Spore Coat Polysaccharide Biosynthesis Protein SpsA, Chain A"/>
    <property type="match status" value="1"/>
</dbReference>
<dbReference type="PANTHER" id="PTHR43646">
    <property type="entry name" value="GLYCOSYLTRANSFERASE"/>
    <property type="match status" value="1"/>
</dbReference>
<keyword evidence="2" id="KW-1003">Cell membrane</keyword>
<dbReference type="GO" id="GO:0005886">
    <property type="term" value="C:plasma membrane"/>
    <property type="evidence" value="ECO:0007669"/>
    <property type="project" value="UniProtKB-SubCell"/>
</dbReference>
<evidence type="ECO:0000256" key="2">
    <source>
        <dbReference type="ARBA" id="ARBA00022475"/>
    </source>
</evidence>
<dbReference type="Proteomes" id="UP000198771">
    <property type="component" value="Unassembled WGS sequence"/>
</dbReference>
<dbReference type="AlphaFoldDB" id="A0A1G6C247"/>
<evidence type="ECO:0000256" key="3">
    <source>
        <dbReference type="ARBA" id="ARBA00022676"/>
    </source>
</evidence>
<gene>
    <name evidence="7" type="ORF">SAMN05660653_01299</name>
</gene>
<protein>
    <submittedName>
        <fullName evidence="7">Transferase 2, rSAM/selenodomain-associated</fullName>
    </submittedName>
</protein>
<evidence type="ECO:0000256" key="5">
    <source>
        <dbReference type="ARBA" id="ARBA00023136"/>
    </source>
</evidence>
<keyword evidence="8" id="KW-1185">Reference proteome</keyword>
<dbReference type="NCBIfam" id="TIGR04283">
    <property type="entry name" value="glyco_like_mftF"/>
    <property type="match status" value="1"/>
</dbReference>
<dbReference type="GO" id="GO:0016757">
    <property type="term" value="F:glycosyltransferase activity"/>
    <property type="evidence" value="ECO:0007669"/>
    <property type="project" value="UniProtKB-KW"/>
</dbReference>
<evidence type="ECO:0000313" key="7">
    <source>
        <dbReference type="EMBL" id="SDB26934.1"/>
    </source>
</evidence>
<dbReference type="STRING" id="617002.SAMN05660653_01299"/>
<name>A0A1G6C247_9BACT</name>
<reference evidence="7 8" key="1">
    <citation type="submission" date="2016-10" db="EMBL/GenBank/DDBJ databases">
        <authorList>
            <person name="de Groot N.N."/>
        </authorList>
    </citation>
    <scope>NUCLEOTIDE SEQUENCE [LARGE SCALE GENOMIC DNA]</scope>
    <source>
        <strain evidence="7 8">ASO4-2</strain>
    </source>
</reference>
<dbReference type="OrthoDB" id="5291101at2"/>
<keyword evidence="4 7" id="KW-0808">Transferase</keyword>
<proteinExistence type="predicted"/>
<sequence length="234" mass="26567">MNIPWLSIIIPVFREERQIRLLLEQLEAQDGVQDWEILIADGDPERRTSAAVDDPDIVLVASDLGRARQMNAGAQRSRGEVLLFLHADTRLPPHVGRMIRRALANPAVVGGAFSLEIAPAGFGLRLIAAAANLRTRWTGVPYGDQAVFMRREPFEALGGYPDIPLMEDLELMRRIRQKSWRITLLAATVQTSGRRWAEEGVLWCSLRNWTIRLLYRFGVSPERLKRFYRTRGAP</sequence>
<comment type="subcellular location">
    <subcellularLocation>
        <location evidence="1">Cell membrane</location>
    </subcellularLocation>
</comment>
<dbReference type="PANTHER" id="PTHR43646:SF2">
    <property type="entry name" value="GLYCOSYLTRANSFERASE 2-LIKE DOMAIN-CONTAINING PROTEIN"/>
    <property type="match status" value="1"/>
</dbReference>
<keyword evidence="5" id="KW-0472">Membrane</keyword>
<dbReference type="EMBL" id="FMXO01000006">
    <property type="protein sequence ID" value="SDB26934.1"/>
    <property type="molecule type" value="Genomic_DNA"/>
</dbReference>
<evidence type="ECO:0000256" key="1">
    <source>
        <dbReference type="ARBA" id="ARBA00004236"/>
    </source>
</evidence>
<dbReference type="InterPro" id="IPR026461">
    <property type="entry name" value="Trfase_2_rSAM/seldom_assoc"/>
</dbReference>
<dbReference type="SUPFAM" id="SSF53448">
    <property type="entry name" value="Nucleotide-diphospho-sugar transferases"/>
    <property type="match status" value="1"/>
</dbReference>
<dbReference type="Pfam" id="PF00535">
    <property type="entry name" value="Glycos_transf_2"/>
    <property type="match status" value="1"/>
</dbReference>